<evidence type="ECO:0000256" key="1">
    <source>
        <dbReference type="SAM" id="SignalP"/>
    </source>
</evidence>
<accession>A0A811QJ86</accession>
<feature type="signal peptide" evidence="1">
    <location>
        <begin position="1"/>
        <end position="22"/>
    </location>
</feature>
<keyword evidence="3" id="KW-1185">Reference proteome</keyword>
<dbReference type="Proteomes" id="UP000604825">
    <property type="component" value="Unassembled WGS sequence"/>
</dbReference>
<organism evidence="2 3">
    <name type="scientific">Miscanthus lutarioriparius</name>
    <dbReference type="NCBI Taxonomy" id="422564"/>
    <lineage>
        <taxon>Eukaryota</taxon>
        <taxon>Viridiplantae</taxon>
        <taxon>Streptophyta</taxon>
        <taxon>Embryophyta</taxon>
        <taxon>Tracheophyta</taxon>
        <taxon>Spermatophyta</taxon>
        <taxon>Magnoliopsida</taxon>
        <taxon>Liliopsida</taxon>
        <taxon>Poales</taxon>
        <taxon>Poaceae</taxon>
        <taxon>PACMAD clade</taxon>
        <taxon>Panicoideae</taxon>
        <taxon>Andropogonodae</taxon>
        <taxon>Andropogoneae</taxon>
        <taxon>Saccharinae</taxon>
        <taxon>Miscanthus</taxon>
    </lineage>
</organism>
<name>A0A811QJ86_9POAL</name>
<reference evidence="2" key="1">
    <citation type="submission" date="2020-10" db="EMBL/GenBank/DDBJ databases">
        <authorList>
            <person name="Han B."/>
            <person name="Lu T."/>
            <person name="Zhao Q."/>
            <person name="Huang X."/>
            <person name="Zhao Y."/>
        </authorList>
    </citation>
    <scope>NUCLEOTIDE SEQUENCE</scope>
</reference>
<sequence>MAIMVKILLLILLVATITLVEAADPPAKWRAALKALDVMDVKMRQAVDAVVAAAPPAKQSEVQEAAMAERLDVSLALARVEETGNEKKVESMAASYEKAADLVVAAPPADKLKVMKEAFRAVTKAAAL</sequence>
<dbReference type="OrthoDB" id="673617at2759"/>
<dbReference type="InterPro" id="IPR035506">
    <property type="entry name" value="Pollen_allergen/Os"/>
</dbReference>
<protein>
    <submittedName>
        <fullName evidence="2">Uncharacterized protein</fullName>
    </submittedName>
</protein>
<dbReference type="EMBL" id="CAJGYO010000010">
    <property type="protein sequence ID" value="CAD6258430.1"/>
    <property type="molecule type" value="Genomic_DNA"/>
</dbReference>
<proteinExistence type="predicted"/>
<dbReference type="Gene3D" id="1.20.120.320">
    <property type="entry name" value="Group V grass pollen allergen"/>
    <property type="match status" value="1"/>
</dbReference>
<evidence type="ECO:0000313" key="3">
    <source>
        <dbReference type="Proteomes" id="UP000604825"/>
    </source>
</evidence>
<feature type="chain" id="PRO_5032769717" evidence="1">
    <location>
        <begin position="23"/>
        <end position="128"/>
    </location>
</feature>
<dbReference type="AlphaFoldDB" id="A0A811QJ86"/>
<comment type="caution">
    <text evidence="2">The sequence shown here is derived from an EMBL/GenBank/DDBJ whole genome shotgun (WGS) entry which is preliminary data.</text>
</comment>
<keyword evidence="1" id="KW-0732">Signal</keyword>
<evidence type="ECO:0000313" key="2">
    <source>
        <dbReference type="EMBL" id="CAD6258430.1"/>
    </source>
</evidence>
<gene>
    <name evidence="2" type="ORF">NCGR_LOCUS41902</name>
</gene>